<reference evidence="3" key="1">
    <citation type="submission" date="2016-06" db="UniProtKB">
        <authorList>
            <consortium name="WormBaseParasite"/>
        </authorList>
    </citation>
    <scope>IDENTIFICATION</scope>
</reference>
<accession>A0A183EFI8</accession>
<sequence>MCQSSAAGREFREASQLARALTTTLLPLSVHISRKDYFCECFPPVELLLTSSPTSWLPGFVEFGKTDFLRGREM</sequence>
<gene>
    <name evidence="1" type="ORF">GPUH_LOCUS19728</name>
</gene>
<organism evidence="3">
    <name type="scientific">Gongylonema pulchrum</name>
    <dbReference type="NCBI Taxonomy" id="637853"/>
    <lineage>
        <taxon>Eukaryota</taxon>
        <taxon>Metazoa</taxon>
        <taxon>Ecdysozoa</taxon>
        <taxon>Nematoda</taxon>
        <taxon>Chromadorea</taxon>
        <taxon>Rhabditida</taxon>
        <taxon>Spirurina</taxon>
        <taxon>Spiruromorpha</taxon>
        <taxon>Spiruroidea</taxon>
        <taxon>Gongylonematidae</taxon>
        <taxon>Gongylonema</taxon>
    </lineage>
</organism>
<name>A0A183EFI8_9BILA</name>
<protein>
    <submittedName>
        <fullName evidence="1 3">Uncharacterized protein</fullName>
    </submittedName>
</protein>
<dbReference type="EMBL" id="UYRT01089038">
    <property type="protein sequence ID" value="VDN34442.1"/>
    <property type="molecule type" value="Genomic_DNA"/>
</dbReference>
<dbReference type="Proteomes" id="UP000271098">
    <property type="component" value="Unassembled WGS sequence"/>
</dbReference>
<dbReference type="WBParaSite" id="GPUH_0001975401-mRNA-1">
    <property type="protein sequence ID" value="GPUH_0001975401-mRNA-1"/>
    <property type="gene ID" value="GPUH_0001975401"/>
</dbReference>
<dbReference type="AlphaFoldDB" id="A0A183EFI8"/>
<reference evidence="1 2" key="2">
    <citation type="submission" date="2018-11" db="EMBL/GenBank/DDBJ databases">
        <authorList>
            <consortium name="Pathogen Informatics"/>
        </authorList>
    </citation>
    <scope>NUCLEOTIDE SEQUENCE [LARGE SCALE GENOMIC DNA]</scope>
</reference>
<keyword evidence="2" id="KW-1185">Reference proteome</keyword>
<evidence type="ECO:0000313" key="3">
    <source>
        <dbReference type="WBParaSite" id="GPUH_0001975401-mRNA-1"/>
    </source>
</evidence>
<evidence type="ECO:0000313" key="1">
    <source>
        <dbReference type="EMBL" id="VDN34442.1"/>
    </source>
</evidence>
<evidence type="ECO:0000313" key="2">
    <source>
        <dbReference type="Proteomes" id="UP000271098"/>
    </source>
</evidence>
<proteinExistence type="predicted"/>